<evidence type="ECO:0000313" key="5">
    <source>
        <dbReference type="Proteomes" id="UP001139150"/>
    </source>
</evidence>
<dbReference type="Pfam" id="PF07963">
    <property type="entry name" value="N_methyl"/>
    <property type="match status" value="1"/>
</dbReference>
<evidence type="ECO:0000256" key="2">
    <source>
        <dbReference type="ARBA" id="ARBA00023287"/>
    </source>
</evidence>
<keyword evidence="3" id="KW-1133">Transmembrane helix</keyword>
<keyword evidence="3" id="KW-0812">Transmembrane</keyword>
<dbReference type="InterPro" id="IPR012902">
    <property type="entry name" value="N_methyl_site"/>
</dbReference>
<reference evidence="4" key="1">
    <citation type="submission" date="2022-02" db="EMBL/GenBank/DDBJ databases">
        <title>Halalkalibacter sp. nov. isolated from Lonar Lake, India.</title>
        <authorList>
            <person name="Joshi A."/>
            <person name="Thite S."/>
            <person name="Lodha T."/>
        </authorList>
    </citation>
    <scope>NUCLEOTIDE SEQUENCE</scope>
    <source>
        <strain evidence="4">MEB205</strain>
    </source>
</reference>
<keyword evidence="5" id="KW-1185">Reference proteome</keyword>
<accession>A0A9X2CTQ5</accession>
<keyword evidence="3" id="KW-0472">Membrane</keyword>
<sequence length="158" mass="17440">MRDEKGVTLIELLVAIVIAGIILVPLLTIMTGTFSRTVSQDQDTRNAYIAQTVIEKVRINDSDGGLHMEGVYCWNSEGRSAACSDADYSLPNLYRENVDSSRDYTIEVTVHPYSPNLSFNEVSVKVSNYSLISTGPESGMFKKLNQVELITVVKKDAS</sequence>
<dbReference type="RefSeq" id="WP_250096989.1">
    <property type="nucleotide sequence ID" value="NZ_JAKRYL010000013.1"/>
</dbReference>
<dbReference type="Proteomes" id="UP001139150">
    <property type="component" value="Unassembled WGS sequence"/>
</dbReference>
<feature type="transmembrane region" description="Helical" evidence="3">
    <location>
        <begin position="12"/>
        <end position="34"/>
    </location>
</feature>
<evidence type="ECO:0000256" key="1">
    <source>
        <dbReference type="ARBA" id="ARBA00004241"/>
    </source>
</evidence>
<evidence type="ECO:0000313" key="4">
    <source>
        <dbReference type="EMBL" id="MCL7748095.1"/>
    </source>
</evidence>
<dbReference type="NCBIfam" id="TIGR02532">
    <property type="entry name" value="IV_pilin_GFxxxE"/>
    <property type="match status" value="1"/>
</dbReference>
<gene>
    <name evidence="4" type="ORF">MF646_13285</name>
</gene>
<protein>
    <submittedName>
        <fullName evidence="4">Prepilin-type N-terminal cleavage/methylation domain-containing protein</fullName>
    </submittedName>
</protein>
<comment type="caution">
    <text evidence="4">The sequence shown here is derived from an EMBL/GenBank/DDBJ whole genome shotgun (WGS) entry which is preliminary data.</text>
</comment>
<evidence type="ECO:0000256" key="3">
    <source>
        <dbReference type="SAM" id="Phobius"/>
    </source>
</evidence>
<organism evidence="4 5">
    <name type="scientific">Halalkalibacter alkaliphilus</name>
    <dbReference type="NCBI Taxonomy" id="2917993"/>
    <lineage>
        <taxon>Bacteria</taxon>
        <taxon>Bacillati</taxon>
        <taxon>Bacillota</taxon>
        <taxon>Bacilli</taxon>
        <taxon>Bacillales</taxon>
        <taxon>Bacillaceae</taxon>
        <taxon>Halalkalibacter</taxon>
    </lineage>
</organism>
<keyword evidence="2" id="KW-0178">Competence</keyword>
<dbReference type="AlphaFoldDB" id="A0A9X2CTQ5"/>
<dbReference type="EMBL" id="JAKRYL010000013">
    <property type="protein sequence ID" value="MCL7748095.1"/>
    <property type="molecule type" value="Genomic_DNA"/>
</dbReference>
<proteinExistence type="predicted"/>
<comment type="subcellular location">
    <subcellularLocation>
        <location evidence="1">Cell surface</location>
    </subcellularLocation>
</comment>
<name>A0A9X2CTQ5_9BACI</name>
<dbReference type="GO" id="GO:0009986">
    <property type="term" value="C:cell surface"/>
    <property type="evidence" value="ECO:0007669"/>
    <property type="project" value="UniProtKB-SubCell"/>
</dbReference>
<dbReference type="GO" id="GO:0030420">
    <property type="term" value="P:establishment of competence for transformation"/>
    <property type="evidence" value="ECO:0007669"/>
    <property type="project" value="UniProtKB-KW"/>
</dbReference>